<feature type="transmembrane region" description="Helical" evidence="7">
    <location>
        <begin position="396"/>
        <end position="415"/>
    </location>
</feature>
<feature type="transmembrane region" description="Helical" evidence="7">
    <location>
        <begin position="474"/>
        <end position="493"/>
    </location>
</feature>
<evidence type="ECO:0000256" key="1">
    <source>
        <dbReference type="ARBA" id="ARBA00004141"/>
    </source>
</evidence>
<dbReference type="InterPro" id="IPR045225">
    <property type="entry name" value="Uracil/uridine/allantoin_perm"/>
</dbReference>
<evidence type="ECO:0000313" key="8">
    <source>
        <dbReference type="EMBL" id="ORY84681.1"/>
    </source>
</evidence>
<dbReference type="FunFam" id="1.10.4160.10:FF:000001">
    <property type="entry name" value="Uracil permease, putative"/>
    <property type="match status" value="1"/>
</dbReference>
<gene>
    <name evidence="8" type="ORF">BCR35DRAFT_321143</name>
</gene>
<feature type="transmembrane region" description="Helical" evidence="7">
    <location>
        <begin position="102"/>
        <end position="123"/>
    </location>
</feature>
<keyword evidence="4 7" id="KW-1133">Transmembrane helix</keyword>
<evidence type="ECO:0000256" key="5">
    <source>
        <dbReference type="ARBA" id="ARBA00023136"/>
    </source>
</evidence>
<feature type="transmembrane region" description="Helical" evidence="7">
    <location>
        <begin position="366"/>
        <end position="384"/>
    </location>
</feature>
<sequence length="546" mass="59245">MPSFSQIVRFLEVERPHGDVGTSSFLTNDDLLPVKPEHKLWHSRHYWSFWLADSWNLNTFMIGSAMVGAGMTWWQAWLATIVGYSIAAGFLVLNAYPGAVHALIFPAYVRSSFGVLGGLWPVVNRACMAAIWYGVQSSIGGDCVYVLLRSIWPSVSSLDKDLSGIDSGHFLGFVLFSLASLVPIYFPLHSIRHFFTLKAIVAPLAGFGLFGWCIHSAGGAGDLLRAPATISGSTLGWVFVANLMSGISNMATLITNAVDFASRANQPRNVVLPQLIALPFTFSIVSLFGILIASTTVTLFGEFIWSPLDIMTAFLDNGGDRATRAGTAFISIGFIIAQMGTNIAANSISAGCDLTALFPRFINIRRGGYIAALVGFCMCPWNLLKDSNSFTSYLSAYSVFLSSICGVMISHYYVVAQRKLKVDDLYTLSKGGIYHYFHGFNLRAYAAYIAGIAINVVGFAGAVGTPVPIAATRIYQLSFFTGFGVSAVVYIALNKIFPTRQPTLEDNETVTVGTADWKDPSATRDSYSEDKESKEGDYSATQISPV</sequence>
<dbReference type="PANTHER" id="PTHR30618">
    <property type="entry name" value="NCS1 FAMILY PURINE/PYRIMIDINE TRANSPORTER"/>
    <property type="match status" value="1"/>
</dbReference>
<feature type="transmembrane region" description="Helical" evidence="7">
    <location>
        <begin position="325"/>
        <end position="345"/>
    </location>
</feature>
<dbReference type="FunCoup" id="A0A1Y2FL06">
    <property type="interactions" value="336"/>
</dbReference>
<keyword evidence="9" id="KW-1185">Reference proteome</keyword>
<evidence type="ECO:0000256" key="4">
    <source>
        <dbReference type="ARBA" id="ARBA00022989"/>
    </source>
</evidence>
<comment type="similarity">
    <text evidence="2">Belongs to the purine-cytosine permease (2.A.39) family.</text>
</comment>
<dbReference type="PANTHER" id="PTHR30618:SF2">
    <property type="entry name" value="ALLANTOIN PERMEASE-RELATED"/>
    <property type="match status" value="1"/>
</dbReference>
<feature type="transmembrane region" description="Helical" evidence="7">
    <location>
        <begin position="76"/>
        <end position="96"/>
    </location>
</feature>
<proteinExistence type="inferred from homology"/>
<keyword evidence="5 7" id="KW-0472">Membrane</keyword>
<feature type="transmembrane region" description="Helical" evidence="7">
    <location>
        <begin position="234"/>
        <end position="254"/>
    </location>
</feature>
<reference evidence="8 9" key="1">
    <citation type="submission" date="2016-07" db="EMBL/GenBank/DDBJ databases">
        <title>Pervasive Adenine N6-methylation of Active Genes in Fungi.</title>
        <authorList>
            <consortium name="DOE Joint Genome Institute"/>
            <person name="Mondo S.J."/>
            <person name="Dannebaum R.O."/>
            <person name="Kuo R.C."/>
            <person name="Labutti K."/>
            <person name="Haridas S."/>
            <person name="Kuo A."/>
            <person name="Salamov A."/>
            <person name="Ahrendt S.R."/>
            <person name="Lipzen A."/>
            <person name="Sullivan W."/>
            <person name="Andreopoulos W.B."/>
            <person name="Clum A."/>
            <person name="Lindquist E."/>
            <person name="Daum C."/>
            <person name="Ramamoorthy G.K."/>
            <person name="Gryganskyi A."/>
            <person name="Culley D."/>
            <person name="Magnuson J.K."/>
            <person name="James T.Y."/>
            <person name="O'Malley M.A."/>
            <person name="Stajich J.E."/>
            <person name="Spatafora J.W."/>
            <person name="Visel A."/>
            <person name="Grigoriev I.V."/>
        </authorList>
    </citation>
    <scope>NUCLEOTIDE SEQUENCE [LARGE SCALE GENOMIC DNA]</scope>
    <source>
        <strain evidence="8 9">62-1032</strain>
    </source>
</reference>
<dbReference type="EMBL" id="MCGR01000017">
    <property type="protein sequence ID" value="ORY84681.1"/>
    <property type="molecule type" value="Genomic_DNA"/>
</dbReference>
<feature type="compositionally biased region" description="Basic and acidic residues" evidence="6">
    <location>
        <begin position="516"/>
        <end position="537"/>
    </location>
</feature>
<dbReference type="Gene3D" id="1.10.4160.10">
    <property type="entry name" value="Hydantoin permease"/>
    <property type="match status" value="1"/>
</dbReference>
<evidence type="ECO:0000256" key="7">
    <source>
        <dbReference type="SAM" id="Phobius"/>
    </source>
</evidence>
<protein>
    <submittedName>
        <fullName evidence="8">NCS1 nucleoside transporter family</fullName>
    </submittedName>
</protein>
<feature type="transmembrane region" description="Helical" evidence="7">
    <location>
        <begin position="445"/>
        <end position="462"/>
    </location>
</feature>
<feature type="region of interest" description="Disordered" evidence="6">
    <location>
        <begin position="510"/>
        <end position="546"/>
    </location>
</feature>
<feature type="transmembrane region" description="Helical" evidence="7">
    <location>
        <begin position="275"/>
        <end position="305"/>
    </location>
</feature>
<dbReference type="Proteomes" id="UP000193467">
    <property type="component" value="Unassembled WGS sequence"/>
</dbReference>
<dbReference type="CDD" id="cd11482">
    <property type="entry name" value="SLC-NCS1sbd_NRT1-like"/>
    <property type="match status" value="1"/>
</dbReference>
<evidence type="ECO:0000256" key="2">
    <source>
        <dbReference type="ARBA" id="ARBA00008974"/>
    </source>
</evidence>
<feature type="transmembrane region" description="Helical" evidence="7">
    <location>
        <begin position="195"/>
        <end position="214"/>
    </location>
</feature>
<evidence type="ECO:0000256" key="3">
    <source>
        <dbReference type="ARBA" id="ARBA00022692"/>
    </source>
</evidence>
<evidence type="ECO:0000256" key="6">
    <source>
        <dbReference type="SAM" id="MobiDB-lite"/>
    </source>
</evidence>
<feature type="transmembrane region" description="Helical" evidence="7">
    <location>
        <begin position="130"/>
        <end position="148"/>
    </location>
</feature>
<keyword evidence="3 7" id="KW-0812">Transmembrane</keyword>
<dbReference type="AlphaFoldDB" id="A0A1Y2FL06"/>
<evidence type="ECO:0000313" key="9">
    <source>
        <dbReference type="Proteomes" id="UP000193467"/>
    </source>
</evidence>
<dbReference type="NCBIfam" id="TIGR00800">
    <property type="entry name" value="ncs1"/>
    <property type="match status" value="1"/>
</dbReference>
<dbReference type="Pfam" id="PF02133">
    <property type="entry name" value="Transp_cyt_pur"/>
    <property type="match status" value="1"/>
</dbReference>
<dbReference type="InterPro" id="IPR001248">
    <property type="entry name" value="Pur-cyt_permease"/>
</dbReference>
<dbReference type="GO" id="GO:0005886">
    <property type="term" value="C:plasma membrane"/>
    <property type="evidence" value="ECO:0007669"/>
    <property type="project" value="TreeGrafter"/>
</dbReference>
<comment type="caution">
    <text evidence="8">The sequence shown here is derived from an EMBL/GenBank/DDBJ whole genome shotgun (WGS) entry which is preliminary data.</text>
</comment>
<name>A0A1Y2FL06_9BASI</name>
<comment type="subcellular location">
    <subcellularLocation>
        <location evidence="1">Membrane</location>
        <topology evidence="1">Multi-pass membrane protein</topology>
    </subcellularLocation>
</comment>
<organism evidence="8 9">
    <name type="scientific">Leucosporidium creatinivorum</name>
    <dbReference type="NCBI Taxonomy" id="106004"/>
    <lineage>
        <taxon>Eukaryota</taxon>
        <taxon>Fungi</taxon>
        <taxon>Dikarya</taxon>
        <taxon>Basidiomycota</taxon>
        <taxon>Pucciniomycotina</taxon>
        <taxon>Microbotryomycetes</taxon>
        <taxon>Leucosporidiales</taxon>
        <taxon>Leucosporidium</taxon>
    </lineage>
</organism>
<dbReference type="InterPro" id="IPR012681">
    <property type="entry name" value="NCS1"/>
</dbReference>
<feature type="transmembrane region" description="Helical" evidence="7">
    <location>
        <begin position="168"/>
        <end position="188"/>
    </location>
</feature>
<dbReference type="InParanoid" id="A0A1Y2FL06"/>
<accession>A0A1Y2FL06</accession>
<dbReference type="OrthoDB" id="2018619at2759"/>
<dbReference type="GO" id="GO:0015205">
    <property type="term" value="F:nucleobase transmembrane transporter activity"/>
    <property type="evidence" value="ECO:0007669"/>
    <property type="project" value="TreeGrafter"/>
</dbReference>